<sequence length="157" mass="16862">MKRICYILALSLMANPAYALSCMKPDVAQAYGMASQSAKTYVVLKGVFSFEDALPPAVRENPQSLNLEAQFAGQLLTARGFTEDVAAPVEITLTCAGPWCATLNPASTHLAFVEVEGRQLRMTVGPCYQSLFADPANDTLKRIEQCAASGPCEPEAQ</sequence>
<gene>
    <name evidence="2" type="ORF">KIN_16650</name>
</gene>
<proteinExistence type="predicted"/>
<feature type="chain" id="PRO_5026686213" evidence="1">
    <location>
        <begin position="20"/>
        <end position="157"/>
    </location>
</feature>
<name>A0A6N6JE19_9RHOB</name>
<dbReference type="OrthoDB" id="8451541at2"/>
<feature type="signal peptide" evidence="1">
    <location>
        <begin position="1"/>
        <end position="19"/>
    </location>
</feature>
<reference evidence="2 3" key="1">
    <citation type="submission" date="2019-12" db="EMBL/GenBank/DDBJ databases">
        <title>Litoreibacter badius sp. nov., a novel bacteriochlorophyll a-containing bacterium in the genus Litoreibacter.</title>
        <authorList>
            <person name="Kanamuro M."/>
            <person name="Takabe Y."/>
            <person name="Mori K."/>
            <person name="Takaichi S."/>
            <person name="Hanada S."/>
        </authorList>
    </citation>
    <scope>NUCLEOTIDE SEQUENCE [LARGE SCALE GENOMIC DNA]</scope>
    <source>
        <strain evidence="2 3">K6</strain>
    </source>
</reference>
<evidence type="ECO:0000256" key="1">
    <source>
        <dbReference type="SAM" id="SignalP"/>
    </source>
</evidence>
<dbReference type="Proteomes" id="UP000436822">
    <property type="component" value="Unassembled WGS sequence"/>
</dbReference>
<protein>
    <submittedName>
        <fullName evidence="2">Uncharacterized protein</fullName>
    </submittedName>
</protein>
<accession>A0A6N6JE19</accession>
<dbReference type="AlphaFoldDB" id="A0A6N6JE19"/>
<evidence type="ECO:0000313" key="3">
    <source>
        <dbReference type="Proteomes" id="UP000436822"/>
    </source>
</evidence>
<keyword evidence="1" id="KW-0732">Signal</keyword>
<comment type="caution">
    <text evidence="2">The sequence shown here is derived from an EMBL/GenBank/DDBJ whole genome shotgun (WGS) entry which is preliminary data.</text>
</comment>
<organism evidence="2 3">
    <name type="scientific">Litoreibacter roseus</name>
    <dbReference type="NCBI Taxonomy" id="2601869"/>
    <lineage>
        <taxon>Bacteria</taxon>
        <taxon>Pseudomonadati</taxon>
        <taxon>Pseudomonadota</taxon>
        <taxon>Alphaproteobacteria</taxon>
        <taxon>Rhodobacterales</taxon>
        <taxon>Roseobacteraceae</taxon>
        <taxon>Litoreibacter</taxon>
    </lineage>
</organism>
<evidence type="ECO:0000313" key="2">
    <source>
        <dbReference type="EMBL" id="GFE64591.1"/>
    </source>
</evidence>
<dbReference type="RefSeq" id="WP_159805896.1">
    <property type="nucleotide sequence ID" value="NZ_BLJE01000002.1"/>
</dbReference>
<dbReference type="EMBL" id="BLJE01000002">
    <property type="protein sequence ID" value="GFE64591.1"/>
    <property type="molecule type" value="Genomic_DNA"/>
</dbReference>
<keyword evidence="3" id="KW-1185">Reference proteome</keyword>